<dbReference type="SUPFAM" id="SSF55729">
    <property type="entry name" value="Acyl-CoA N-acyltransferases (Nat)"/>
    <property type="match status" value="1"/>
</dbReference>
<keyword evidence="2" id="KW-0808">Transferase</keyword>
<dbReference type="InterPro" id="IPR000182">
    <property type="entry name" value="GNAT_dom"/>
</dbReference>
<sequence>MSASSRSSPTLPAETFRWRPLQPADLDAVMAVAGVVHPTFPERRETFADKLALAPDCNFALEGGDGALAGYAVALPWRTGEVVALDAVYGALPEPCDVLYIHDIALLPAARGRALAGDAVALLVAAARRRGLAQLSLTAVYGADAVWARHGFGEISNPGLRAKLASYGEAARYMVRTTEA</sequence>
<dbReference type="Pfam" id="PF00583">
    <property type="entry name" value="Acetyltransf_1"/>
    <property type="match status" value="1"/>
</dbReference>
<organism evidence="2 3">
    <name type="scientific">Blastochloris sulfoviridis</name>
    <dbReference type="NCBI Taxonomy" id="50712"/>
    <lineage>
        <taxon>Bacteria</taxon>
        <taxon>Pseudomonadati</taxon>
        <taxon>Pseudomonadota</taxon>
        <taxon>Alphaproteobacteria</taxon>
        <taxon>Hyphomicrobiales</taxon>
        <taxon>Blastochloridaceae</taxon>
        <taxon>Blastochloris</taxon>
    </lineage>
</organism>
<dbReference type="Proteomes" id="UP000323886">
    <property type="component" value="Unassembled WGS sequence"/>
</dbReference>
<proteinExistence type="predicted"/>
<accession>A0A5M6HLU1</accession>
<feature type="domain" description="N-acetyltransferase" evidence="1">
    <location>
        <begin position="16"/>
        <end position="179"/>
    </location>
</feature>
<name>A0A5M6HLU1_9HYPH</name>
<dbReference type="GO" id="GO:0016747">
    <property type="term" value="F:acyltransferase activity, transferring groups other than amino-acyl groups"/>
    <property type="evidence" value="ECO:0007669"/>
    <property type="project" value="InterPro"/>
</dbReference>
<evidence type="ECO:0000259" key="1">
    <source>
        <dbReference type="PROSITE" id="PS51186"/>
    </source>
</evidence>
<evidence type="ECO:0000313" key="2">
    <source>
        <dbReference type="EMBL" id="KAA5596776.1"/>
    </source>
</evidence>
<dbReference type="EMBL" id="VWPL01000040">
    <property type="protein sequence ID" value="KAA5596776.1"/>
    <property type="molecule type" value="Genomic_DNA"/>
</dbReference>
<dbReference type="OrthoDB" id="359414at2"/>
<keyword evidence="3" id="KW-1185">Reference proteome</keyword>
<gene>
    <name evidence="2" type="ORF">F1193_15250</name>
</gene>
<dbReference type="PROSITE" id="PS51186">
    <property type="entry name" value="GNAT"/>
    <property type="match status" value="1"/>
</dbReference>
<dbReference type="Gene3D" id="3.40.630.30">
    <property type="match status" value="1"/>
</dbReference>
<reference evidence="2 3" key="1">
    <citation type="submission" date="2019-09" db="EMBL/GenBank/DDBJ databases">
        <title>Draft Whole-Genome sequence of Blastochloris sulfoviridis DSM 729.</title>
        <authorList>
            <person name="Meyer T.E."/>
            <person name="Kyndt J.A."/>
        </authorList>
    </citation>
    <scope>NUCLEOTIDE SEQUENCE [LARGE SCALE GENOMIC DNA]</scope>
    <source>
        <strain evidence="2 3">DSM 729</strain>
    </source>
</reference>
<evidence type="ECO:0000313" key="3">
    <source>
        <dbReference type="Proteomes" id="UP000323886"/>
    </source>
</evidence>
<dbReference type="InterPro" id="IPR016181">
    <property type="entry name" value="Acyl_CoA_acyltransferase"/>
</dbReference>
<dbReference type="AlphaFoldDB" id="A0A5M6HLU1"/>
<protein>
    <submittedName>
        <fullName evidence="2">GNAT family N-acetyltransferase</fullName>
    </submittedName>
</protein>
<comment type="caution">
    <text evidence="2">The sequence shown here is derived from an EMBL/GenBank/DDBJ whole genome shotgun (WGS) entry which is preliminary data.</text>
</comment>